<dbReference type="EMBL" id="CAUYUJ010004234">
    <property type="protein sequence ID" value="CAK0808713.1"/>
    <property type="molecule type" value="Genomic_DNA"/>
</dbReference>
<name>A0ABN9QT26_9DINO</name>
<evidence type="ECO:0008006" key="3">
    <source>
        <dbReference type="Google" id="ProtNLM"/>
    </source>
</evidence>
<protein>
    <recommendedName>
        <fullName evidence="3">Beta-galactosidase</fullName>
    </recommendedName>
</protein>
<feature type="non-terminal residue" evidence="1">
    <location>
        <position position="1"/>
    </location>
</feature>
<accession>A0ABN9QT26</accession>
<organism evidence="1 2">
    <name type="scientific">Prorocentrum cordatum</name>
    <dbReference type="NCBI Taxonomy" id="2364126"/>
    <lineage>
        <taxon>Eukaryota</taxon>
        <taxon>Sar</taxon>
        <taxon>Alveolata</taxon>
        <taxon>Dinophyceae</taxon>
        <taxon>Prorocentrales</taxon>
        <taxon>Prorocentraceae</taxon>
        <taxon>Prorocentrum</taxon>
    </lineage>
</organism>
<dbReference type="Proteomes" id="UP001189429">
    <property type="component" value="Unassembled WGS sequence"/>
</dbReference>
<evidence type="ECO:0000313" key="1">
    <source>
        <dbReference type="EMBL" id="CAK0808713.1"/>
    </source>
</evidence>
<sequence length="256" mass="26554">GATRVLIAGAAGLGPGDEIRITGPSGFPQDEVVVGAVQPGVASLVVAASGAIWAGGEGLRAVELASPLRGSFPAGSSVTRLARTAATMRREARPVAALDVGPTAPPKGAPTIMRWTWPAPGPAPASAPAAGWVWYTPEEEHHPHKEPLRFEDSAFLYYQFEPLEVRDGGHVIEIAELEILNNGHKVDLSGATANTPGSLLHDGGFSMSLLIDGNASSVWVDDWLEPITVQLSQPASADAFGFVTGGAPDLEEQTTA</sequence>
<comment type="caution">
    <text evidence="1">The sequence shown here is derived from an EMBL/GenBank/DDBJ whole genome shotgun (WGS) entry which is preliminary data.</text>
</comment>
<evidence type="ECO:0000313" key="2">
    <source>
        <dbReference type="Proteomes" id="UP001189429"/>
    </source>
</evidence>
<keyword evidence="2" id="KW-1185">Reference proteome</keyword>
<proteinExistence type="predicted"/>
<reference evidence="1" key="1">
    <citation type="submission" date="2023-10" db="EMBL/GenBank/DDBJ databases">
        <authorList>
            <person name="Chen Y."/>
            <person name="Shah S."/>
            <person name="Dougan E. K."/>
            <person name="Thang M."/>
            <person name="Chan C."/>
        </authorList>
    </citation>
    <scope>NUCLEOTIDE SEQUENCE [LARGE SCALE GENOMIC DNA]</scope>
</reference>
<gene>
    <name evidence="1" type="ORF">PCOR1329_LOCUS14221</name>
</gene>